<evidence type="ECO:0000313" key="4">
    <source>
        <dbReference type="Proteomes" id="UP000515344"/>
    </source>
</evidence>
<sequence length="136" mass="15527">MSTLSLLNNRSKDSKSTTARINRNSKLFKTIIRAIQEKKGENVISLDLRKIPEAVSDFFIICEAGSTTQVKAIADHVEYLVKEECGEGPYRHEGMSALQWVLVDYVNVVVHIFHPETRKFYRLEEMWSDAAAADHE</sequence>
<accession>A0A7G5XFA1</accession>
<keyword evidence="4" id="KW-1185">Reference proteome</keyword>
<comment type="similarity">
    <text evidence="1 2">Belongs to the Iojap/RsfS family.</text>
</comment>
<dbReference type="InterPro" id="IPR004394">
    <property type="entry name" value="Iojap/RsfS/C7orf30"/>
</dbReference>
<dbReference type="Proteomes" id="UP000515344">
    <property type="component" value="Chromosome"/>
</dbReference>
<comment type="subunit">
    <text evidence="2">Interacts with ribosomal protein uL14 (rplN).</text>
</comment>
<dbReference type="HAMAP" id="MF_01477">
    <property type="entry name" value="Iojap_RsfS"/>
    <property type="match status" value="1"/>
</dbReference>
<dbReference type="GO" id="GO:0005737">
    <property type="term" value="C:cytoplasm"/>
    <property type="evidence" value="ECO:0007669"/>
    <property type="project" value="UniProtKB-SubCell"/>
</dbReference>
<keyword evidence="2" id="KW-0678">Repressor</keyword>
<dbReference type="PANTHER" id="PTHR21043">
    <property type="entry name" value="IOJAP SUPERFAMILY ORTHOLOG"/>
    <property type="match status" value="1"/>
</dbReference>
<dbReference type="InterPro" id="IPR043519">
    <property type="entry name" value="NT_sf"/>
</dbReference>
<dbReference type="NCBIfam" id="TIGR00090">
    <property type="entry name" value="rsfS_iojap_ybeB"/>
    <property type="match status" value="1"/>
</dbReference>
<dbReference type="Gene3D" id="3.30.460.10">
    <property type="entry name" value="Beta Polymerase, domain 2"/>
    <property type="match status" value="1"/>
</dbReference>
<dbReference type="Pfam" id="PF02410">
    <property type="entry name" value="RsfS"/>
    <property type="match status" value="1"/>
</dbReference>
<dbReference type="GO" id="GO:0017148">
    <property type="term" value="P:negative regulation of translation"/>
    <property type="evidence" value="ECO:0007669"/>
    <property type="project" value="UniProtKB-UniRule"/>
</dbReference>
<dbReference type="RefSeq" id="WP_182802416.1">
    <property type="nucleotide sequence ID" value="NZ_CP060007.1"/>
</dbReference>
<evidence type="ECO:0000313" key="3">
    <source>
        <dbReference type="EMBL" id="QNA44154.1"/>
    </source>
</evidence>
<proteinExistence type="inferred from homology"/>
<organism evidence="3 4">
    <name type="scientific">Lacibacter sediminis</name>
    <dbReference type="NCBI Taxonomy" id="2760713"/>
    <lineage>
        <taxon>Bacteria</taxon>
        <taxon>Pseudomonadati</taxon>
        <taxon>Bacteroidota</taxon>
        <taxon>Chitinophagia</taxon>
        <taxon>Chitinophagales</taxon>
        <taxon>Chitinophagaceae</taxon>
        <taxon>Lacibacter</taxon>
    </lineage>
</organism>
<dbReference type="EMBL" id="CP060007">
    <property type="protein sequence ID" value="QNA44154.1"/>
    <property type="molecule type" value="Genomic_DNA"/>
</dbReference>
<dbReference type="GO" id="GO:0043023">
    <property type="term" value="F:ribosomal large subunit binding"/>
    <property type="evidence" value="ECO:0007669"/>
    <property type="project" value="TreeGrafter"/>
</dbReference>
<evidence type="ECO:0000256" key="1">
    <source>
        <dbReference type="ARBA" id="ARBA00010574"/>
    </source>
</evidence>
<keyword evidence="2" id="KW-0810">Translation regulation</keyword>
<dbReference type="GO" id="GO:0042256">
    <property type="term" value="P:cytosolic ribosome assembly"/>
    <property type="evidence" value="ECO:0007669"/>
    <property type="project" value="UniProtKB-UniRule"/>
</dbReference>
<dbReference type="SUPFAM" id="SSF81301">
    <property type="entry name" value="Nucleotidyltransferase"/>
    <property type="match status" value="1"/>
</dbReference>
<comment type="subcellular location">
    <subcellularLocation>
        <location evidence="2">Cytoplasm</location>
    </subcellularLocation>
</comment>
<dbReference type="PANTHER" id="PTHR21043:SF0">
    <property type="entry name" value="MITOCHONDRIAL ASSEMBLY OF RIBOSOMAL LARGE SUBUNIT PROTEIN 1"/>
    <property type="match status" value="1"/>
</dbReference>
<dbReference type="AlphaFoldDB" id="A0A7G5XFA1"/>
<evidence type="ECO:0000256" key="2">
    <source>
        <dbReference type="HAMAP-Rule" id="MF_01477"/>
    </source>
</evidence>
<gene>
    <name evidence="2 3" type="primary">rsfS</name>
    <name evidence="3" type="ORF">H4075_19100</name>
</gene>
<dbReference type="KEGG" id="lacs:H4075_19100"/>
<dbReference type="GO" id="GO:0090071">
    <property type="term" value="P:negative regulation of ribosome biogenesis"/>
    <property type="evidence" value="ECO:0007669"/>
    <property type="project" value="UniProtKB-UniRule"/>
</dbReference>
<name>A0A7G5XFA1_9BACT</name>
<protein>
    <recommendedName>
        <fullName evidence="2">Ribosomal silencing factor RsfS</fullName>
    </recommendedName>
</protein>
<comment type="function">
    <text evidence="2">Functions as a ribosomal silencing factor. Interacts with ribosomal protein uL14 (rplN), blocking formation of intersubunit bridge B8. Prevents association of the 30S and 50S ribosomal subunits and the formation of functional ribosomes, thus repressing translation.</text>
</comment>
<reference evidence="4" key="1">
    <citation type="submission" date="2020-08" db="EMBL/GenBank/DDBJ databases">
        <title>Lacibacter sp. S13-6-6 genome sequencing.</title>
        <authorList>
            <person name="Jin L."/>
        </authorList>
    </citation>
    <scope>NUCLEOTIDE SEQUENCE [LARGE SCALE GENOMIC DNA]</scope>
    <source>
        <strain evidence="4">S13-6-6</strain>
    </source>
</reference>
<keyword evidence="2" id="KW-0963">Cytoplasm</keyword>